<dbReference type="InterPro" id="IPR035892">
    <property type="entry name" value="C2_domain_sf"/>
</dbReference>
<name>A0A699GJ60_TANCI</name>
<dbReference type="PANTHER" id="PTHR32246:SF173">
    <property type="entry name" value="C2 DOMAIN-CONTAINING PROTEIN"/>
    <property type="match status" value="1"/>
</dbReference>
<feature type="domain" description="C2" evidence="1">
    <location>
        <begin position="23"/>
        <end position="149"/>
    </location>
</feature>
<accession>A0A699GJ60</accession>
<dbReference type="Pfam" id="PF00168">
    <property type="entry name" value="C2"/>
    <property type="match status" value="1"/>
</dbReference>
<dbReference type="PROSITE" id="PS50004">
    <property type="entry name" value="C2"/>
    <property type="match status" value="1"/>
</dbReference>
<protein>
    <recommendedName>
        <fullName evidence="1">C2 domain-containing protein</fullName>
    </recommendedName>
</protein>
<dbReference type="Gene3D" id="2.60.40.150">
    <property type="entry name" value="C2 domain"/>
    <property type="match status" value="1"/>
</dbReference>
<dbReference type="AlphaFoldDB" id="A0A699GJ60"/>
<dbReference type="PANTHER" id="PTHR32246">
    <property type="entry name" value="INGRESSION PROTEIN FIC1"/>
    <property type="match status" value="1"/>
</dbReference>
<gene>
    <name evidence="2" type="ORF">Tci_001817</name>
</gene>
<dbReference type="InterPro" id="IPR011009">
    <property type="entry name" value="Kinase-like_dom_sf"/>
</dbReference>
<dbReference type="InterPro" id="IPR044750">
    <property type="entry name" value="C2_SRC2/BAP"/>
</dbReference>
<dbReference type="GO" id="GO:0006952">
    <property type="term" value="P:defense response"/>
    <property type="evidence" value="ECO:0007669"/>
    <property type="project" value="InterPro"/>
</dbReference>
<comment type="caution">
    <text evidence="2">The sequence shown here is derived from an EMBL/GenBank/DDBJ whole genome shotgun (WGS) entry which is preliminary data.</text>
</comment>
<evidence type="ECO:0000313" key="2">
    <source>
        <dbReference type="EMBL" id="GEU29839.1"/>
    </source>
</evidence>
<dbReference type="SMART" id="SM00239">
    <property type="entry name" value="C2"/>
    <property type="match status" value="1"/>
</dbReference>
<organism evidence="2">
    <name type="scientific">Tanacetum cinerariifolium</name>
    <name type="common">Dalmatian daisy</name>
    <name type="synonym">Chrysanthemum cinerariifolium</name>
    <dbReference type="NCBI Taxonomy" id="118510"/>
    <lineage>
        <taxon>Eukaryota</taxon>
        <taxon>Viridiplantae</taxon>
        <taxon>Streptophyta</taxon>
        <taxon>Embryophyta</taxon>
        <taxon>Tracheophyta</taxon>
        <taxon>Spermatophyta</taxon>
        <taxon>Magnoliopsida</taxon>
        <taxon>eudicotyledons</taxon>
        <taxon>Gunneridae</taxon>
        <taxon>Pentapetalae</taxon>
        <taxon>asterids</taxon>
        <taxon>campanulids</taxon>
        <taxon>Asterales</taxon>
        <taxon>Asteraceae</taxon>
        <taxon>Asteroideae</taxon>
        <taxon>Anthemideae</taxon>
        <taxon>Anthemidinae</taxon>
        <taxon>Tanacetum</taxon>
    </lineage>
</organism>
<sequence>MILPVRVEDVKQEVKILRALSDHENVVQFHNAFEEDYYMYIAMESLELTLISAEGLKKPSSSSKFDKVYATFTITGFHGKLQTPTDKNNPKPMWNHPMQITIDEAAAGQKRRMLVFKIKALRTFFDNNLGEVRVLFKELMEGMNDEGKDVQIVTYIVNRGSKKPGGTVTFSYKFGPKFIKL</sequence>
<dbReference type="CDD" id="cd04051">
    <property type="entry name" value="C2_SRC2_like"/>
    <property type="match status" value="1"/>
</dbReference>
<dbReference type="InterPro" id="IPR000008">
    <property type="entry name" value="C2_dom"/>
</dbReference>
<reference evidence="2" key="1">
    <citation type="journal article" date="2019" name="Sci. Rep.">
        <title>Draft genome of Tanacetum cinerariifolium, the natural source of mosquito coil.</title>
        <authorList>
            <person name="Yamashiro T."/>
            <person name="Shiraishi A."/>
            <person name="Satake H."/>
            <person name="Nakayama K."/>
        </authorList>
    </citation>
    <scope>NUCLEOTIDE SEQUENCE</scope>
</reference>
<evidence type="ECO:0000259" key="1">
    <source>
        <dbReference type="PROSITE" id="PS50004"/>
    </source>
</evidence>
<dbReference type="SUPFAM" id="SSF56112">
    <property type="entry name" value="Protein kinase-like (PK-like)"/>
    <property type="match status" value="1"/>
</dbReference>
<dbReference type="SUPFAM" id="SSF49562">
    <property type="entry name" value="C2 domain (Calcium/lipid-binding domain, CaLB)"/>
    <property type="match status" value="1"/>
</dbReference>
<dbReference type="Gene3D" id="3.30.200.20">
    <property type="entry name" value="Phosphorylase Kinase, domain 1"/>
    <property type="match status" value="1"/>
</dbReference>
<dbReference type="EMBL" id="BKCJ010000105">
    <property type="protein sequence ID" value="GEU29839.1"/>
    <property type="molecule type" value="Genomic_DNA"/>
</dbReference>
<proteinExistence type="predicted"/>